<feature type="transmembrane region" description="Helical" evidence="1">
    <location>
        <begin position="88"/>
        <end position="110"/>
    </location>
</feature>
<proteinExistence type="predicted"/>
<protein>
    <submittedName>
        <fullName evidence="2">Uncharacterized protein</fullName>
    </submittedName>
</protein>
<feature type="transmembrane region" description="Helical" evidence="1">
    <location>
        <begin position="61"/>
        <end position="81"/>
    </location>
</feature>
<accession>A0A3B9QTN6</accession>
<reference evidence="2 3" key="1">
    <citation type="journal article" date="2018" name="Nat. Biotechnol.">
        <title>A standardized bacterial taxonomy based on genome phylogeny substantially revises the tree of life.</title>
        <authorList>
            <person name="Parks D.H."/>
            <person name="Chuvochina M."/>
            <person name="Waite D.W."/>
            <person name="Rinke C."/>
            <person name="Skarshewski A."/>
            <person name="Chaumeil P.A."/>
            <person name="Hugenholtz P."/>
        </authorList>
    </citation>
    <scope>NUCLEOTIDE SEQUENCE [LARGE SCALE GENOMIC DNA]</scope>
    <source>
        <strain evidence="2">UBA9851</strain>
    </source>
</reference>
<dbReference type="Proteomes" id="UP000260925">
    <property type="component" value="Unassembled WGS sequence"/>
</dbReference>
<name>A0A3B9QTN6_9CORY</name>
<evidence type="ECO:0000313" key="3">
    <source>
        <dbReference type="Proteomes" id="UP000260925"/>
    </source>
</evidence>
<comment type="caution">
    <text evidence="2">The sequence shown here is derived from an EMBL/GenBank/DDBJ whole genome shotgun (WGS) entry which is preliminary data.</text>
</comment>
<keyword evidence="1" id="KW-0812">Transmembrane</keyword>
<keyword evidence="1" id="KW-0472">Membrane</keyword>
<evidence type="ECO:0000256" key="1">
    <source>
        <dbReference type="SAM" id="Phobius"/>
    </source>
</evidence>
<organism evidence="2 3">
    <name type="scientific">Corynebacterium variabile</name>
    <dbReference type="NCBI Taxonomy" id="1727"/>
    <lineage>
        <taxon>Bacteria</taxon>
        <taxon>Bacillati</taxon>
        <taxon>Actinomycetota</taxon>
        <taxon>Actinomycetes</taxon>
        <taxon>Mycobacteriales</taxon>
        <taxon>Corynebacteriaceae</taxon>
        <taxon>Corynebacterium</taxon>
    </lineage>
</organism>
<feature type="transmembrane region" description="Helical" evidence="1">
    <location>
        <begin position="21"/>
        <end position="41"/>
    </location>
</feature>
<gene>
    <name evidence="2" type="ORF">DCL06_05050</name>
</gene>
<dbReference type="EMBL" id="DMDD01000113">
    <property type="protein sequence ID" value="HAF72356.1"/>
    <property type="molecule type" value="Genomic_DNA"/>
</dbReference>
<keyword evidence="1" id="KW-1133">Transmembrane helix</keyword>
<sequence length="150" mass="16375">MPIDHLPRRLRGPAERIRDGLLTDATALVILGAGMIARGISYSDIAGPGPSGHPAESWMTMGTWSIVWVAVGVLCLTIAPWHRTVTAALAVGAGVGLHLLWGLSFLWQSIEEHSRTWVSSIGYFMIVALVSWAVWRGSRTEIRVREAPHD</sequence>
<feature type="transmembrane region" description="Helical" evidence="1">
    <location>
        <begin position="116"/>
        <end position="135"/>
    </location>
</feature>
<dbReference type="AlphaFoldDB" id="A0A3B9QTN6"/>
<evidence type="ECO:0000313" key="2">
    <source>
        <dbReference type="EMBL" id="HAF72356.1"/>
    </source>
</evidence>